<dbReference type="RefSeq" id="WP_005864157.1">
    <property type="nucleotide sequence ID" value="NZ_JH976486.1"/>
</dbReference>
<proteinExistence type="predicted"/>
<name>A0AAD2TRB0_PARDI</name>
<accession>A0AAD2TRB0</accession>
<sequence>MEKNKFLRIGTVYYKVVELPLPSGDTKTERKVWTYETIRQDYGKDYIAQIPKYDGFCIIPSHLDYKPVIGEFLNLYEPLECLPIEGNCQVTLGFIRHIFGEHYELGLDYMQLLYMKPITKLPILVLVSKENNTGKSTFLNLLKMIFGKNMTFNTNEDFRSQFNSDWANKLIIGVDETLLNRMEDTERIKNLSTAFTYKIEGKGKDRAEIEFFGKFVFCSNNEENALYISPGETRFWVRKIHPLTNGDPLFLRKLKSEIPAFLYFLKNRALYTKQESRMWFRLDLFQTEALKRMISYNRNKTECDLREMMLEIMETLNIDHFEFALIDLQRLFPYFSKHLEHQQVKKILQTVWNLNKTSNSFSYETYEYNYNSESGYSLVKRKGRYYSVTKDFLLAL</sequence>
<evidence type="ECO:0000313" key="2">
    <source>
        <dbReference type="EMBL" id="EKN29734.1"/>
    </source>
</evidence>
<feature type="domain" description="NrS-1 polymerase-like helicase" evidence="1">
    <location>
        <begin position="126"/>
        <end position="224"/>
    </location>
</feature>
<dbReference type="EMBL" id="AGZN01000012">
    <property type="protein sequence ID" value="EKN29734.1"/>
    <property type="molecule type" value="Genomic_DNA"/>
</dbReference>
<comment type="caution">
    <text evidence="2">The sequence shown here is derived from an EMBL/GenBank/DDBJ whole genome shotgun (WGS) entry which is preliminary data.</text>
</comment>
<dbReference type="InterPro" id="IPR045455">
    <property type="entry name" value="NrS-1_pol-like_helicase"/>
</dbReference>
<dbReference type="AlphaFoldDB" id="A0AAD2TRB0"/>
<reference evidence="2 3" key="1">
    <citation type="submission" date="2012-02" db="EMBL/GenBank/DDBJ databases">
        <title>The Genome Sequence of Parabacteroides distasonis CL09T03C24.</title>
        <authorList>
            <consortium name="The Broad Institute Genome Sequencing Platform"/>
            <person name="Earl A."/>
            <person name="Ward D."/>
            <person name="Feldgarden M."/>
            <person name="Gevers D."/>
            <person name="Zitomersky N.L."/>
            <person name="Coyne M.J."/>
            <person name="Comstock L.E."/>
            <person name="Young S.K."/>
            <person name="Zeng Q."/>
            <person name="Gargeya S."/>
            <person name="Fitzgerald M."/>
            <person name="Haas B."/>
            <person name="Abouelleil A."/>
            <person name="Alvarado L."/>
            <person name="Arachchi H.M."/>
            <person name="Berlin A."/>
            <person name="Chapman S.B."/>
            <person name="Gearin G."/>
            <person name="Goldberg J."/>
            <person name="Griggs A."/>
            <person name="Gujja S."/>
            <person name="Hansen M."/>
            <person name="Heiman D."/>
            <person name="Howarth C."/>
            <person name="Larimer J."/>
            <person name="Lui A."/>
            <person name="MacDonald P.J.P."/>
            <person name="McCowen C."/>
            <person name="Montmayeur A."/>
            <person name="Murphy C."/>
            <person name="Neiman D."/>
            <person name="Pearson M."/>
            <person name="Priest M."/>
            <person name="Roberts A."/>
            <person name="Saif S."/>
            <person name="Shea T."/>
            <person name="Sisk P."/>
            <person name="Stolte C."/>
            <person name="Sykes S."/>
            <person name="Wortman J."/>
            <person name="Nusbaum C."/>
            <person name="Birren B."/>
        </authorList>
    </citation>
    <scope>NUCLEOTIDE SEQUENCE [LARGE SCALE GENOMIC DNA]</scope>
    <source>
        <strain evidence="2 3">CL09T03C24</strain>
    </source>
</reference>
<dbReference type="InterPro" id="IPR027417">
    <property type="entry name" value="P-loop_NTPase"/>
</dbReference>
<dbReference type="Proteomes" id="UP000006262">
    <property type="component" value="Unassembled WGS sequence"/>
</dbReference>
<protein>
    <recommendedName>
        <fullName evidence="1">NrS-1 polymerase-like helicase domain-containing protein</fullName>
    </recommendedName>
</protein>
<evidence type="ECO:0000259" key="1">
    <source>
        <dbReference type="Pfam" id="PF19263"/>
    </source>
</evidence>
<dbReference type="Pfam" id="PF19263">
    <property type="entry name" value="DUF5906"/>
    <property type="match status" value="1"/>
</dbReference>
<gene>
    <name evidence="2" type="ORF">HMPREF1059_01335</name>
</gene>
<organism evidence="2 3">
    <name type="scientific">Parabacteroides distasonis CL09T03C24</name>
    <dbReference type="NCBI Taxonomy" id="999417"/>
    <lineage>
        <taxon>Bacteria</taxon>
        <taxon>Pseudomonadati</taxon>
        <taxon>Bacteroidota</taxon>
        <taxon>Bacteroidia</taxon>
        <taxon>Bacteroidales</taxon>
        <taxon>Tannerellaceae</taxon>
        <taxon>Parabacteroides</taxon>
    </lineage>
</organism>
<evidence type="ECO:0000313" key="3">
    <source>
        <dbReference type="Proteomes" id="UP000006262"/>
    </source>
</evidence>
<dbReference type="Gene3D" id="3.40.50.300">
    <property type="entry name" value="P-loop containing nucleotide triphosphate hydrolases"/>
    <property type="match status" value="1"/>
</dbReference>